<gene>
    <name evidence="2" type="ORF">BCR36DRAFT_460867</name>
</gene>
<reference evidence="2 3" key="2">
    <citation type="submission" date="2016-08" db="EMBL/GenBank/DDBJ databases">
        <title>Pervasive Adenine N6-methylation of Active Genes in Fungi.</title>
        <authorList>
            <consortium name="DOE Joint Genome Institute"/>
            <person name="Mondo S.J."/>
            <person name="Dannebaum R.O."/>
            <person name="Kuo R.C."/>
            <person name="Labutti K."/>
            <person name="Haridas S."/>
            <person name="Kuo A."/>
            <person name="Salamov A."/>
            <person name="Ahrendt S.R."/>
            <person name="Lipzen A."/>
            <person name="Sullivan W."/>
            <person name="Andreopoulos W.B."/>
            <person name="Clum A."/>
            <person name="Lindquist E."/>
            <person name="Daum C."/>
            <person name="Ramamoorthy G.K."/>
            <person name="Gryganskyi A."/>
            <person name="Culley D."/>
            <person name="Magnuson J.K."/>
            <person name="James T.Y."/>
            <person name="O'Malley M.A."/>
            <person name="Stajich J.E."/>
            <person name="Spatafora J.W."/>
            <person name="Visel A."/>
            <person name="Grigoriev I.V."/>
        </authorList>
    </citation>
    <scope>NUCLEOTIDE SEQUENCE [LARGE SCALE GENOMIC DNA]</scope>
    <source>
        <strain evidence="3">finn</strain>
    </source>
</reference>
<reference evidence="2 3" key="1">
    <citation type="submission" date="2016-08" db="EMBL/GenBank/DDBJ databases">
        <title>Genomes of anaerobic fungi encode conserved fungal cellulosomes for biomass hydrolysis.</title>
        <authorList>
            <consortium name="DOE Joint Genome Institute"/>
            <person name="Haitjema C.H."/>
            <person name="Gilmore S.P."/>
            <person name="Henske J.K."/>
            <person name="Solomon K.V."/>
            <person name="De Groot R."/>
            <person name="Kuo A."/>
            <person name="Mondo S.J."/>
            <person name="Salamov A.A."/>
            <person name="Labutti K."/>
            <person name="Zhao Z."/>
            <person name="Chiniquy J."/>
            <person name="Barry K."/>
            <person name="Brewer H.M."/>
            <person name="Purvine S.O."/>
            <person name="Wright A.T."/>
            <person name="Boxma B."/>
            <person name="Van Alen T."/>
            <person name="Hackstein J.H."/>
            <person name="Baker S.E."/>
            <person name="Grigoriev I.V."/>
            <person name="O'Malley M.A."/>
        </authorList>
    </citation>
    <scope>NUCLEOTIDE SEQUENCE [LARGE SCALE GENOMIC DNA]</scope>
    <source>
        <strain evidence="3">finn</strain>
    </source>
</reference>
<sequence>GLIKSIEVLLIANSAYVYNGMFNVLVDEFNKYSIEKELNIHLNLVLFSSDTTAFYSDEYGNTVDSLLLRKSEKYDIYCFDSVYNNRYGQYLEDIENLLKQYHMDDHLNLYNKGNALKTSKFGEKWIGLVIFPFSFYFLFSFFIILLSRITQNSNFFFKKNYILNNFLIKKKLH</sequence>
<evidence type="ECO:0000313" key="3">
    <source>
        <dbReference type="Proteomes" id="UP000193719"/>
    </source>
</evidence>
<keyword evidence="1" id="KW-0812">Transmembrane</keyword>
<keyword evidence="1" id="KW-0472">Membrane</keyword>
<dbReference type="Proteomes" id="UP000193719">
    <property type="component" value="Unassembled WGS sequence"/>
</dbReference>
<evidence type="ECO:0000256" key="1">
    <source>
        <dbReference type="SAM" id="Phobius"/>
    </source>
</evidence>
<dbReference type="EMBL" id="MCFH01000054">
    <property type="protein sequence ID" value="ORX43287.1"/>
    <property type="molecule type" value="Genomic_DNA"/>
</dbReference>
<keyword evidence="3" id="KW-1185">Reference proteome</keyword>
<dbReference type="OrthoDB" id="10492696at2759"/>
<name>A0A1Y1UY27_9FUNG</name>
<proteinExistence type="predicted"/>
<feature type="non-terminal residue" evidence="2">
    <location>
        <position position="1"/>
    </location>
</feature>
<organism evidence="2 3">
    <name type="scientific">Piromyces finnis</name>
    <dbReference type="NCBI Taxonomy" id="1754191"/>
    <lineage>
        <taxon>Eukaryota</taxon>
        <taxon>Fungi</taxon>
        <taxon>Fungi incertae sedis</taxon>
        <taxon>Chytridiomycota</taxon>
        <taxon>Chytridiomycota incertae sedis</taxon>
        <taxon>Neocallimastigomycetes</taxon>
        <taxon>Neocallimastigales</taxon>
        <taxon>Neocallimastigaceae</taxon>
        <taxon>Piromyces</taxon>
    </lineage>
</organism>
<protein>
    <submittedName>
        <fullName evidence="2">Uncharacterized protein</fullName>
    </submittedName>
</protein>
<keyword evidence="1" id="KW-1133">Transmembrane helix</keyword>
<comment type="caution">
    <text evidence="2">The sequence shown here is derived from an EMBL/GenBank/DDBJ whole genome shotgun (WGS) entry which is preliminary data.</text>
</comment>
<dbReference type="AlphaFoldDB" id="A0A1Y1UY27"/>
<feature type="transmembrane region" description="Helical" evidence="1">
    <location>
        <begin position="125"/>
        <end position="146"/>
    </location>
</feature>
<accession>A0A1Y1UY27</accession>
<evidence type="ECO:0000313" key="2">
    <source>
        <dbReference type="EMBL" id="ORX43287.1"/>
    </source>
</evidence>